<dbReference type="SUPFAM" id="SSF51556">
    <property type="entry name" value="Metallo-dependent hydrolases"/>
    <property type="match status" value="1"/>
</dbReference>
<dbReference type="InterPro" id="IPR006680">
    <property type="entry name" value="Amidohydro-rel"/>
</dbReference>
<protein>
    <submittedName>
        <fullName evidence="4">Amidohydrolase family protein</fullName>
    </submittedName>
</protein>
<dbReference type="PANTHER" id="PTHR43135">
    <property type="entry name" value="ALPHA-D-RIBOSE 1-METHYLPHOSPHONATE 5-TRIPHOSPHATE DIPHOSPHATASE"/>
    <property type="match status" value="1"/>
</dbReference>
<evidence type="ECO:0000256" key="1">
    <source>
        <dbReference type="SAM" id="SignalP"/>
    </source>
</evidence>
<name>D5HD47_SALRM</name>
<proteinExistence type="predicted"/>
<dbReference type="AlphaFoldDB" id="D5HD47"/>
<evidence type="ECO:0000259" key="2">
    <source>
        <dbReference type="Pfam" id="PF01979"/>
    </source>
</evidence>
<evidence type="ECO:0000313" key="5">
    <source>
        <dbReference type="Proteomes" id="UP000000933"/>
    </source>
</evidence>
<evidence type="ECO:0000313" key="4">
    <source>
        <dbReference type="EMBL" id="CBH25952.1"/>
    </source>
</evidence>
<dbReference type="GO" id="GO:0016810">
    <property type="term" value="F:hydrolase activity, acting on carbon-nitrogen (but not peptide) bonds"/>
    <property type="evidence" value="ECO:0007669"/>
    <property type="project" value="InterPro"/>
</dbReference>
<dbReference type="InterPro" id="IPR032710">
    <property type="entry name" value="NTF2-like_dom_sf"/>
</dbReference>
<dbReference type="Gene3D" id="3.10.450.50">
    <property type="match status" value="1"/>
</dbReference>
<keyword evidence="1" id="KW-0732">Signal</keyword>
<dbReference type="InterPro" id="IPR011059">
    <property type="entry name" value="Metal-dep_hydrolase_composite"/>
</dbReference>
<dbReference type="SUPFAM" id="SSF51338">
    <property type="entry name" value="Composite domain of metallo-dependent hydrolases"/>
    <property type="match status" value="1"/>
</dbReference>
<reference evidence="4 5" key="1">
    <citation type="journal article" date="2010" name="ISME J.">
        <title>Fine-scale evolution: genomic, phenotypic and ecological differentiation in two coexisting Salinibacter ruber strains.</title>
        <authorList>
            <person name="Pena A."/>
            <person name="Teeling H."/>
            <person name="Huerta-Cepas J."/>
            <person name="Santos F."/>
            <person name="Yarza P."/>
            <person name="Brito-Echeverria J."/>
            <person name="Lucio M."/>
            <person name="Schmitt-Kopplin P."/>
            <person name="Meseguer I."/>
            <person name="Schenowitz C."/>
            <person name="Dossat C."/>
            <person name="Barbe V."/>
            <person name="Dopazo J."/>
            <person name="Rossello-Mora R."/>
            <person name="Schuler M."/>
            <person name="Glockner F.O."/>
            <person name="Amann R."/>
            <person name="Gabaldon T."/>
            <person name="Anton J."/>
        </authorList>
    </citation>
    <scope>NUCLEOTIDE SEQUENCE [LARGE SCALE GENOMIC DNA]</scope>
    <source>
        <strain evidence="4 5">M8</strain>
    </source>
</reference>
<feature type="signal peptide" evidence="1">
    <location>
        <begin position="1"/>
        <end position="27"/>
    </location>
</feature>
<dbReference type="Proteomes" id="UP000000933">
    <property type="component" value="Chromosome"/>
</dbReference>
<dbReference type="Gene3D" id="3.20.20.140">
    <property type="entry name" value="Metal-dependent hydrolases"/>
    <property type="match status" value="1"/>
</dbReference>
<dbReference type="InterPro" id="IPR032466">
    <property type="entry name" value="Metal_Hydrolase"/>
</dbReference>
<dbReference type="HOGENOM" id="CLU_023620_4_2_10"/>
<dbReference type="SUPFAM" id="SSF54427">
    <property type="entry name" value="NTF2-like"/>
    <property type="match status" value="1"/>
</dbReference>
<reference evidence="5" key="2">
    <citation type="submission" date="2010-04" db="EMBL/GenBank/DDBJ databases">
        <title>Genome sequence of Salinibacter ruber M8.</title>
        <authorList>
            <consortium name="Genoscope"/>
        </authorList>
    </citation>
    <scope>NUCLEOTIDE SEQUENCE [LARGE SCALE GENOMIC DNA]</scope>
    <source>
        <strain evidence="5">M8</strain>
    </source>
</reference>
<dbReference type="PANTHER" id="PTHR43135:SF3">
    <property type="entry name" value="ALPHA-D-RIBOSE 1-METHYLPHOSPHONATE 5-TRIPHOSPHATE DIPHOSPHATASE"/>
    <property type="match status" value="1"/>
</dbReference>
<feature type="domain" description="SnoaL-like" evidence="3">
    <location>
        <begin position="476"/>
        <end position="572"/>
    </location>
</feature>
<dbReference type="Pfam" id="PF12680">
    <property type="entry name" value="SnoaL_2"/>
    <property type="match status" value="1"/>
</dbReference>
<dbReference type="InterPro" id="IPR037401">
    <property type="entry name" value="SnoaL-like"/>
</dbReference>
<accession>D5HD47</accession>
<dbReference type="PATRIC" id="fig|761659.10.peg.3305"/>
<dbReference type="Pfam" id="PF01979">
    <property type="entry name" value="Amidohydro_1"/>
    <property type="match status" value="1"/>
</dbReference>
<dbReference type="KEGG" id="srm:SRM_03031"/>
<organism evidence="4 5">
    <name type="scientific">Salinibacter ruber (strain M8)</name>
    <dbReference type="NCBI Taxonomy" id="761659"/>
    <lineage>
        <taxon>Bacteria</taxon>
        <taxon>Pseudomonadati</taxon>
        <taxon>Rhodothermota</taxon>
        <taxon>Rhodothermia</taxon>
        <taxon>Rhodothermales</taxon>
        <taxon>Salinibacteraceae</taxon>
        <taxon>Salinibacter</taxon>
    </lineage>
</organism>
<feature type="chain" id="PRO_5003072576" evidence="1">
    <location>
        <begin position="28"/>
        <end position="580"/>
    </location>
</feature>
<evidence type="ECO:0000259" key="3">
    <source>
        <dbReference type="Pfam" id="PF12680"/>
    </source>
</evidence>
<dbReference type="InterPro" id="IPR051781">
    <property type="entry name" value="Metallo-dep_Hydrolase"/>
</dbReference>
<dbReference type="Gene3D" id="2.30.40.10">
    <property type="entry name" value="Urease, subunit C, domain 1"/>
    <property type="match status" value="1"/>
</dbReference>
<dbReference type="EMBL" id="FP565814">
    <property type="protein sequence ID" value="CBH25952.1"/>
    <property type="molecule type" value="Genomic_DNA"/>
</dbReference>
<feature type="domain" description="Amidohydrolase-related" evidence="2">
    <location>
        <begin position="82"/>
        <end position="458"/>
    </location>
</feature>
<sequence length="580" mass="63402">MTALSAMRRLWILFLLAGLFPLGPAAAQPTALVGPTALNPADSTVIEDATVLWEGDRIAAVGPSSEVAVPPGATVHKMPDKYVMPGLVDGHVHFFQSGGLYTRPDVIDLRAERPYAEELRRIKERLPDTFRRYLRSGVTSVVDVGGPMWNLDVRARADTAAMAPTVVTAGPLLSSVARPSLDEGDPPILQITTPEAARKEVRDQIMAGVDLIKIWYIVGGDETPADYRPVVEATIDEAHNAGTRVAVHATALETARAAVEAGADILVHSVSDQPVDDAFVQLLRENDVLYTPTLVVGERYGETFAQQLDLTLAEHRIGQKDVINSLTDLRTLPDSLVPTGLRRRIRQAPTVPSDTTAMRNLKRLYEAGIDVVAGTDAGNIGTPHGPALFREFELMRTAGLTPREILATATAGGARLMGRDDLGRIEDGMMADLVVLNRDPFADIKHVTSIHRVVKEGRMYAPDRLVPRTPAEVVFQLHNAYNTHDPDAFLDALADDVKVYRPPNTLVMEGRDTLATQYRPLLEGATNLHSEFHYHTTVGPTFTAHETIRNLPGRETPLSQVLLYRVTDGAIDRAWLVQEE</sequence>
<gene>
    <name evidence="4" type="ordered locus">SRM_03031</name>
</gene>